<dbReference type="RefSeq" id="WP_054362346.1">
    <property type="nucleotide sequence ID" value="NZ_JAPCYQ010000001.1"/>
</dbReference>
<dbReference type="Proteomes" id="UP000048984">
    <property type="component" value="Unassembled WGS sequence"/>
</dbReference>
<dbReference type="EMBL" id="LJYW01000002">
    <property type="protein sequence ID" value="KPL50756.1"/>
    <property type="molecule type" value="Genomic_DNA"/>
</dbReference>
<dbReference type="GO" id="GO:0019380">
    <property type="term" value="P:3-phenylpropionate catabolic process"/>
    <property type="evidence" value="ECO:0007669"/>
    <property type="project" value="TreeGrafter"/>
</dbReference>
<comment type="caution">
    <text evidence="3">The sequence shown here is derived from an EMBL/GenBank/DDBJ whole genome shotgun (WGS) entry which is preliminary data.</text>
</comment>
<organism evidence="3 4">
    <name type="scientific">Prosthecodimorpha hirschii</name>
    <dbReference type="NCBI Taxonomy" id="665126"/>
    <lineage>
        <taxon>Bacteria</taxon>
        <taxon>Pseudomonadati</taxon>
        <taxon>Pseudomonadota</taxon>
        <taxon>Alphaproteobacteria</taxon>
        <taxon>Hyphomicrobiales</taxon>
        <taxon>Ancalomicrobiaceae</taxon>
        <taxon>Prosthecodimorpha</taxon>
    </lineage>
</organism>
<reference evidence="3 4" key="2">
    <citation type="submission" date="2015-10" db="EMBL/GenBank/DDBJ databases">
        <title>Draft Genome Sequence of Prosthecomicrobium hirschii ATCC 27832.</title>
        <authorList>
            <person name="Daniel J."/>
            <person name="Givan S.A."/>
            <person name="Brun Y.V."/>
            <person name="Brown P.J."/>
        </authorList>
    </citation>
    <scope>NUCLEOTIDE SEQUENCE [LARGE SCALE GENOMIC DNA]</scope>
    <source>
        <strain evidence="3 4">16</strain>
    </source>
</reference>
<reference evidence="3 4" key="1">
    <citation type="submission" date="2015-09" db="EMBL/GenBank/DDBJ databases">
        <authorList>
            <person name="Jackson K.R."/>
            <person name="Lunt B.L."/>
            <person name="Fisher J.N.B."/>
            <person name="Gardner A.V."/>
            <person name="Bailey M.E."/>
            <person name="Deus L.M."/>
            <person name="Earl A.S."/>
            <person name="Gibby P.D."/>
            <person name="Hartmann K.A."/>
            <person name="Liu J.E."/>
            <person name="Manci A.M."/>
            <person name="Nielsen D.A."/>
            <person name="Solomon M.B."/>
            <person name="Breakwell D.P."/>
            <person name="Burnett S.H."/>
            <person name="Grose J.H."/>
        </authorList>
    </citation>
    <scope>NUCLEOTIDE SEQUENCE [LARGE SCALE GENOMIC DNA]</scope>
    <source>
        <strain evidence="3 4">16</strain>
    </source>
</reference>
<evidence type="ECO:0000313" key="3">
    <source>
        <dbReference type="EMBL" id="KPL50756.1"/>
    </source>
</evidence>
<dbReference type="CDD" id="cd00667">
    <property type="entry name" value="ring_hydroxylating_dioxygenases_beta"/>
    <property type="match status" value="1"/>
</dbReference>
<dbReference type="SUPFAM" id="SSF54427">
    <property type="entry name" value="NTF2-like"/>
    <property type="match status" value="1"/>
</dbReference>
<dbReference type="InterPro" id="IPR032710">
    <property type="entry name" value="NTF2-like_dom_sf"/>
</dbReference>
<keyword evidence="3" id="KW-0223">Dioxygenase</keyword>
<dbReference type="Pfam" id="PF00866">
    <property type="entry name" value="Ring_hydroxyl_B"/>
    <property type="match status" value="1"/>
</dbReference>
<protein>
    <submittedName>
        <fullName evidence="3">Phenylpropionate dioxygenase</fullName>
    </submittedName>
</protein>
<dbReference type="GO" id="GO:0051213">
    <property type="term" value="F:dioxygenase activity"/>
    <property type="evidence" value="ECO:0007669"/>
    <property type="project" value="UniProtKB-KW"/>
</dbReference>
<evidence type="ECO:0000256" key="1">
    <source>
        <dbReference type="ARBA" id="ARBA00009570"/>
    </source>
</evidence>
<dbReference type="PANTHER" id="PTHR41534:SF1">
    <property type="entry name" value="BLR3401 PROTEIN"/>
    <property type="match status" value="1"/>
</dbReference>
<keyword evidence="4" id="KW-1185">Reference proteome</keyword>
<dbReference type="PANTHER" id="PTHR41534">
    <property type="entry name" value="BLR3401 PROTEIN"/>
    <property type="match status" value="1"/>
</dbReference>
<sequence>MTVHVPVLTGAPTDQQLIDFVVREARMIDQQRFEEWLELYTDDAYYWMPLEWGQTDPKLTCSLMYEDKLLLKIRVERLKGNRTFSQKPKSRCHHVLQVPQVDRRDEAANEYVTWTPMHYVETRFDDQKLYAAWATHTLTVIDGQIRIKLKRVDLVNCEAAFGNIQLFM</sequence>
<accession>A0A0P6VYK1</accession>
<dbReference type="AlphaFoldDB" id="A0A0P6VYK1"/>
<keyword evidence="2" id="KW-0560">Oxidoreductase</keyword>
<dbReference type="OrthoDB" id="7446267at2"/>
<dbReference type="InterPro" id="IPR000391">
    <property type="entry name" value="Rng_hydr_dOase-bsu"/>
</dbReference>
<dbReference type="STRING" id="665126.ABB55_27865"/>
<gene>
    <name evidence="3" type="ORF">ABB55_27865</name>
</gene>
<comment type="similarity">
    <text evidence="1">Belongs to the bacterial ring-hydroxylating dioxygenase beta subunit family.</text>
</comment>
<evidence type="ECO:0000313" key="4">
    <source>
        <dbReference type="Proteomes" id="UP000048984"/>
    </source>
</evidence>
<dbReference type="Gene3D" id="3.10.450.50">
    <property type="match status" value="1"/>
</dbReference>
<evidence type="ECO:0000256" key="2">
    <source>
        <dbReference type="ARBA" id="ARBA00023002"/>
    </source>
</evidence>
<proteinExistence type="inferred from homology"/>
<name>A0A0P6VYK1_9HYPH</name>